<dbReference type="Proteomes" id="UP000019254">
    <property type="component" value="Unassembled WGS sequence"/>
</dbReference>
<gene>
    <name evidence="1" type="ORF">PCORN_13327</name>
</gene>
<evidence type="ECO:0000313" key="1">
    <source>
        <dbReference type="EMBL" id="EUJ27315.1"/>
    </source>
</evidence>
<accession>W7BRK5</accession>
<dbReference type="PATRIC" id="fig|1265820.5.peg.2631"/>
<protein>
    <submittedName>
        <fullName evidence="1">Uncharacterized protein</fullName>
    </submittedName>
</protein>
<sequence>MAKRGADGKIIIDTEIDKSGIKHDARDIERELAGMGKTISKDSSRYTNEMAKNYEYYGRSVRRVYRGQSEEARRMHGEMRQAYMEQRVSLYKYKDQLIASKYAFFSTRQIS</sequence>
<proteinExistence type="predicted"/>
<evidence type="ECO:0000313" key="2">
    <source>
        <dbReference type="Proteomes" id="UP000019254"/>
    </source>
</evidence>
<reference evidence="1 2" key="1">
    <citation type="journal article" date="2014" name="Int. J. Syst. Evol. Microbiol.">
        <title>Listeria floridensis sp. nov., Listeria aquatica sp. nov., Listeria cornellensis sp. nov., Listeria riparia sp. nov. and Listeria grandensis sp. nov., from agricultural and natural environments.</title>
        <authorList>
            <person name="den Bakker H.C."/>
            <person name="Warchocki S."/>
            <person name="Wright E.M."/>
            <person name="Allred A.F."/>
            <person name="Ahlstrom C."/>
            <person name="Manuel C.S."/>
            <person name="Stasiewicz M.J."/>
            <person name="Burrell A."/>
            <person name="Roof S."/>
            <person name="Strawn L."/>
            <person name="Fortes E.D."/>
            <person name="Nightingale K.K."/>
            <person name="Kephart D."/>
            <person name="Wiedmann M."/>
        </authorList>
    </citation>
    <scope>NUCLEOTIDE SEQUENCE [LARGE SCALE GENOMIC DNA]</scope>
    <source>
        <strain evidence="2">FSL F6-969</strain>
    </source>
</reference>
<dbReference type="STRING" id="1265820.PCORN_13327"/>
<name>W7BRK5_9LIST</name>
<dbReference type="RefSeq" id="WP_036080642.1">
    <property type="nucleotide sequence ID" value="NZ_AODE01000026.1"/>
</dbReference>
<organism evidence="1 2">
    <name type="scientific">Listeria cornellensis FSL F6-0969</name>
    <dbReference type="NCBI Taxonomy" id="1265820"/>
    <lineage>
        <taxon>Bacteria</taxon>
        <taxon>Bacillati</taxon>
        <taxon>Bacillota</taxon>
        <taxon>Bacilli</taxon>
        <taxon>Bacillales</taxon>
        <taxon>Listeriaceae</taxon>
        <taxon>Listeria</taxon>
    </lineage>
</organism>
<keyword evidence="2" id="KW-1185">Reference proteome</keyword>
<comment type="caution">
    <text evidence="1">The sequence shown here is derived from an EMBL/GenBank/DDBJ whole genome shotgun (WGS) entry which is preliminary data.</text>
</comment>
<dbReference type="AlphaFoldDB" id="W7BRK5"/>
<dbReference type="EMBL" id="AODE01000026">
    <property type="protein sequence ID" value="EUJ27315.1"/>
    <property type="molecule type" value="Genomic_DNA"/>
</dbReference>